<accession>A0A1I7WQI3</accession>
<name>A0A1I7WQI3_HETBA</name>
<dbReference type="AlphaFoldDB" id="A0A1I7WQI3"/>
<feature type="region of interest" description="Disordered" evidence="1">
    <location>
        <begin position="35"/>
        <end position="65"/>
    </location>
</feature>
<evidence type="ECO:0000313" key="3">
    <source>
        <dbReference type="WBParaSite" id="Hba_07352"/>
    </source>
</evidence>
<dbReference type="Proteomes" id="UP000095283">
    <property type="component" value="Unplaced"/>
</dbReference>
<organism evidence="2 3">
    <name type="scientific">Heterorhabditis bacteriophora</name>
    <name type="common">Entomopathogenic nematode worm</name>
    <dbReference type="NCBI Taxonomy" id="37862"/>
    <lineage>
        <taxon>Eukaryota</taxon>
        <taxon>Metazoa</taxon>
        <taxon>Ecdysozoa</taxon>
        <taxon>Nematoda</taxon>
        <taxon>Chromadorea</taxon>
        <taxon>Rhabditida</taxon>
        <taxon>Rhabditina</taxon>
        <taxon>Rhabditomorpha</taxon>
        <taxon>Strongyloidea</taxon>
        <taxon>Heterorhabditidae</taxon>
        <taxon>Heterorhabditis</taxon>
    </lineage>
</organism>
<reference evidence="3" key="1">
    <citation type="submission" date="2016-11" db="UniProtKB">
        <authorList>
            <consortium name="WormBaseParasite"/>
        </authorList>
    </citation>
    <scope>IDENTIFICATION</scope>
</reference>
<proteinExistence type="predicted"/>
<protein>
    <submittedName>
        <fullName evidence="3">Transposase</fullName>
    </submittedName>
</protein>
<evidence type="ECO:0000256" key="1">
    <source>
        <dbReference type="SAM" id="MobiDB-lite"/>
    </source>
</evidence>
<evidence type="ECO:0000313" key="2">
    <source>
        <dbReference type="Proteomes" id="UP000095283"/>
    </source>
</evidence>
<dbReference type="WBParaSite" id="Hba_07352">
    <property type="protein sequence ID" value="Hba_07352"/>
    <property type="gene ID" value="Hba_07352"/>
</dbReference>
<sequence>MFNSQFGLQTVYTDRNDMESIAAKGVKTERRCGLRHARDPIRDDGGPNGRERGLLRKTEERELDI</sequence>
<keyword evidence="2" id="KW-1185">Reference proteome</keyword>